<dbReference type="OrthoDB" id="2680625at2"/>
<dbReference type="EMBL" id="CP101463">
    <property type="protein sequence ID" value="UTT44619.1"/>
    <property type="molecule type" value="Genomic_DNA"/>
</dbReference>
<dbReference type="Proteomes" id="UP001060325">
    <property type="component" value="Plasmid pCXA"/>
</dbReference>
<feature type="chain" id="PRO_5039465428" evidence="2">
    <location>
        <begin position="22"/>
        <end position="237"/>
    </location>
</feature>
<evidence type="ECO:0000313" key="4">
    <source>
        <dbReference type="EMBL" id="UTT44619.1"/>
    </source>
</evidence>
<feature type="compositionally biased region" description="Low complexity" evidence="1">
    <location>
        <begin position="93"/>
        <end position="102"/>
    </location>
</feature>
<dbReference type="AlphaFoldDB" id="A0A377HGJ6"/>
<dbReference type="Proteomes" id="UP000254060">
    <property type="component" value="Unassembled WGS sequence"/>
</dbReference>
<sequence length="237" mass="25917">MRKVFASSLCASMLIIGGVFINPDETQASSSKSTSSVSNLELIDLNNLEDLEKTGNVTVEEVTYDQFVTETAEQKGLSKEEVKRIHPNRSKLSGTTPSSFSTRSSLVSTQAVSSNVNRMHRVTITQNVGISYKPSVQIFIWTYSSGSFVQYKYIEDVGIIQPSQTNSKKFDGVIKAKITGTTSVWWMINGDFYNHGSTTITIGGEGPVAVKGKTVTATFSVSNSDNHYRAWDNSGTK</sequence>
<name>A0A377HGJ6_9BACL</name>
<dbReference type="EMBL" id="UGGP01000002">
    <property type="protein sequence ID" value="STO53132.1"/>
    <property type="molecule type" value="Genomic_DNA"/>
</dbReference>
<evidence type="ECO:0000313" key="5">
    <source>
        <dbReference type="Proteomes" id="UP000254060"/>
    </source>
</evidence>
<keyword evidence="4" id="KW-0614">Plasmid</keyword>
<evidence type="ECO:0000256" key="1">
    <source>
        <dbReference type="SAM" id="MobiDB-lite"/>
    </source>
</evidence>
<protein>
    <submittedName>
        <fullName evidence="3">Uncharacterized protein</fullName>
    </submittedName>
</protein>
<keyword evidence="6" id="KW-1185">Reference proteome</keyword>
<organism evidence="3 5">
    <name type="scientific">Exiguobacterium aurantiacum</name>
    <dbReference type="NCBI Taxonomy" id="33987"/>
    <lineage>
        <taxon>Bacteria</taxon>
        <taxon>Bacillati</taxon>
        <taxon>Bacillota</taxon>
        <taxon>Bacilli</taxon>
        <taxon>Bacillales</taxon>
        <taxon>Bacillales Family XII. Incertae Sedis</taxon>
        <taxon>Exiguobacterium</taxon>
    </lineage>
</organism>
<proteinExistence type="predicted"/>
<reference evidence="4" key="2">
    <citation type="submission" date="2022-07" db="EMBL/GenBank/DDBJ databases">
        <title>Complete genome of CX2.</title>
        <authorList>
            <person name="Cao G."/>
        </authorList>
    </citation>
    <scope>NUCLEOTIDE SEQUENCE</scope>
    <source>
        <strain evidence="4">CX2</strain>
        <plasmid evidence="4">pCXA</plasmid>
    </source>
</reference>
<gene>
    <name evidence="3" type="ORF">NCTC13163_03112</name>
    <name evidence="4" type="ORF">NMQ00_16100</name>
</gene>
<dbReference type="RefSeq" id="WP_147287426.1">
    <property type="nucleotide sequence ID" value="NZ_CP101463.1"/>
</dbReference>
<evidence type="ECO:0000256" key="2">
    <source>
        <dbReference type="SAM" id="SignalP"/>
    </source>
</evidence>
<evidence type="ECO:0000313" key="6">
    <source>
        <dbReference type="Proteomes" id="UP001060325"/>
    </source>
</evidence>
<evidence type="ECO:0000313" key="3">
    <source>
        <dbReference type="EMBL" id="STO53132.1"/>
    </source>
</evidence>
<feature type="signal peptide" evidence="2">
    <location>
        <begin position="1"/>
        <end position="21"/>
    </location>
</feature>
<feature type="region of interest" description="Disordered" evidence="1">
    <location>
        <begin position="78"/>
        <end position="102"/>
    </location>
</feature>
<keyword evidence="2" id="KW-0732">Signal</keyword>
<reference evidence="3 5" key="1">
    <citation type="submission" date="2018-06" db="EMBL/GenBank/DDBJ databases">
        <authorList>
            <consortium name="Pathogen Informatics"/>
            <person name="Doyle S."/>
        </authorList>
    </citation>
    <scope>NUCLEOTIDE SEQUENCE [LARGE SCALE GENOMIC DNA]</scope>
    <source>
        <strain evidence="3 5">NCTC13163</strain>
    </source>
</reference>
<accession>A0A377HGJ6</accession>
<geneLocation type="plasmid" evidence="4 6">
    <name>pCXA</name>
</geneLocation>